<evidence type="ECO:0000313" key="4">
    <source>
        <dbReference type="EMBL" id="PRP87427.1"/>
    </source>
</evidence>
<dbReference type="FunCoup" id="A0A2P6NTX4">
    <property type="interactions" value="1"/>
</dbReference>
<evidence type="ECO:0000313" key="5">
    <source>
        <dbReference type="Proteomes" id="UP000241769"/>
    </source>
</evidence>
<evidence type="ECO:0000256" key="1">
    <source>
        <dbReference type="SAM" id="MobiDB-lite"/>
    </source>
</evidence>
<dbReference type="SUPFAM" id="SSF52540">
    <property type="entry name" value="P-loop containing nucleoside triphosphate hydrolases"/>
    <property type="match status" value="1"/>
</dbReference>
<dbReference type="Pfam" id="PF00350">
    <property type="entry name" value="Dynamin_N"/>
    <property type="match status" value="1"/>
</dbReference>
<dbReference type="InParanoid" id="A0A2P6NTX4"/>
<dbReference type="STRING" id="1890364.A0A2P6NTX4"/>
<dbReference type="OrthoDB" id="8927528at2759"/>
<protein>
    <recommendedName>
        <fullName evidence="3">Dynamin N-terminal domain-containing protein</fullName>
    </recommendedName>
</protein>
<sequence>MLAFRRIACRAKSSQTCRPPSITQRWTQPTLTSQLSNTKTIFKRSTDIESFRSTTHRRQFSDVTSSQDAPTAHSSTATTINSSLSSRQWAAWQNERVVLTRFLEEVEEIGLSPADTDILRQTITNLDELFLLVVVGEFNSGKSTFINALLGGKFLKEGVVPTTSKVGLLKYGEEFGVFPHRNMSAVKSSATSSAADRGLEILRVPVEWLKEICLVDTPGTNAIVKEHQEITEHFVPRSDLVLFITSSDRAFSESEREFLEKISKWRKKILVVVSKRDIVETETELRQIEDYVSTSFSSCLGDTPSAMFSLSAKEALRAKVESGGALEENERWRKSGFGELEKYVLETLDRQERARIKLENPLGVAGHLMSIAVENLDSRSRLLKHDVETLRNVRDNMEEFTKEIKADFEGRKDTIDQLLAKIEEKAHQFLDERVHITKFYTLFRSEQLKKDFQAEVMGTIDREIEDKISQLIDWLVAKNQRLWKETMTSIQSMAKTSSQSKREAIDSINLLGFDLDRKRLLDSIGDRAAGTYEVEKESSKLADEVQKAIIGTAAVEVGAVAIGALLASSIIDVFGVGLLAAGGLVVLPFIKSNLKSQTSHKLKKMRADLKSTLDLHLSNQMQIAMDELHQAVQPYTKFVSMEQKKIVTAQKNLEKISQDVDAVRVEVASAFGKK</sequence>
<dbReference type="CDD" id="cd09912">
    <property type="entry name" value="DLP_2"/>
    <property type="match status" value="1"/>
</dbReference>
<keyword evidence="2" id="KW-0472">Membrane</keyword>
<comment type="caution">
    <text evidence="4">The sequence shown here is derived from an EMBL/GenBank/DDBJ whole genome shotgun (WGS) entry which is preliminary data.</text>
</comment>
<keyword evidence="2" id="KW-0812">Transmembrane</keyword>
<dbReference type="Gene3D" id="3.40.50.300">
    <property type="entry name" value="P-loop containing nucleotide triphosphate hydrolases"/>
    <property type="match status" value="1"/>
</dbReference>
<feature type="domain" description="Dynamin N-terminal" evidence="3">
    <location>
        <begin position="132"/>
        <end position="275"/>
    </location>
</feature>
<accession>A0A2P6NTX4</accession>
<feature type="transmembrane region" description="Helical" evidence="2">
    <location>
        <begin position="573"/>
        <end position="594"/>
    </location>
</feature>
<gene>
    <name evidence="4" type="ORF">PROFUN_00638</name>
</gene>
<reference evidence="4 5" key="1">
    <citation type="journal article" date="2018" name="Genome Biol. Evol.">
        <title>Multiple Roots of Fruiting Body Formation in Amoebozoa.</title>
        <authorList>
            <person name="Hillmann F."/>
            <person name="Forbes G."/>
            <person name="Novohradska S."/>
            <person name="Ferling I."/>
            <person name="Riege K."/>
            <person name="Groth M."/>
            <person name="Westermann M."/>
            <person name="Marz M."/>
            <person name="Spaller T."/>
            <person name="Winckler T."/>
            <person name="Schaap P."/>
            <person name="Glockner G."/>
        </authorList>
    </citation>
    <scope>NUCLEOTIDE SEQUENCE [LARGE SCALE GENOMIC DNA]</scope>
    <source>
        <strain evidence="4 5">Jena</strain>
    </source>
</reference>
<organism evidence="4 5">
    <name type="scientific">Planoprotostelium fungivorum</name>
    <dbReference type="NCBI Taxonomy" id="1890364"/>
    <lineage>
        <taxon>Eukaryota</taxon>
        <taxon>Amoebozoa</taxon>
        <taxon>Evosea</taxon>
        <taxon>Variosea</taxon>
        <taxon>Cavosteliida</taxon>
        <taxon>Cavosteliaceae</taxon>
        <taxon>Planoprotostelium</taxon>
    </lineage>
</organism>
<dbReference type="Proteomes" id="UP000241769">
    <property type="component" value="Unassembled WGS sequence"/>
</dbReference>
<dbReference type="EMBL" id="MDYQ01000020">
    <property type="protein sequence ID" value="PRP87427.1"/>
    <property type="molecule type" value="Genomic_DNA"/>
</dbReference>
<dbReference type="PANTHER" id="PTHR43681">
    <property type="entry name" value="TRANSMEMBRANE GTPASE FZO"/>
    <property type="match status" value="1"/>
</dbReference>
<feature type="region of interest" description="Disordered" evidence="1">
    <location>
        <begin position="49"/>
        <end position="79"/>
    </location>
</feature>
<evidence type="ECO:0000259" key="3">
    <source>
        <dbReference type="Pfam" id="PF00350"/>
    </source>
</evidence>
<name>A0A2P6NTX4_9EUKA</name>
<dbReference type="InterPro" id="IPR045063">
    <property type="entry name" value="Dynamin_N"/>
</dbReference>
<feature type="compositionally biased region" description="Polar residues" evidence="1">
    <location>
        <begin position="61"/>
        <end position="79"/>
    </location>
</feature>
<evidence type="ECO:0000256" key="2">
    <source>
        <dbReference type="SAM" id="Phobius"/>
    </source>
</evidence>
<keyword evidence="5" id="KW-1185">Reference proteome</keyword>
<dbReference type="InterPro" id="IPR051943">
    <property type="entry name" value="TRAFAC_Dynamin-like_GTPase"/>
</dbReference>
<keyword evidence="2" id="KW-1133">Transmembrane helix</keyword>
<dbReference type="InterPro" id="IPR027417">
    <property type="entry name" value="P-loop_NTPase"/>
</dbReference>
<dbReference type="AlphaFoldDB" id="A0A2P6NTX4"/>
<dbReference type="PANTHER" id="PTHR43681:SF1">
    <property type="entry name" value="SARCALUMENIN"/>
    <property type="match status" value="1"/>
</dbReference>
<proteinExistence type="predicted"/>